<gene>
    <name evidence="2" type="ORF">LTR09_000448</name>
</gene>
<dbReference type="AlphaFoldDB" id="A0AAJ0GJU0"/>
<dbReference type="InterPro" id="IPR029045">
    <property type="entry name" value="ClpP/crotonase-like_dom_sf"/>
</dbReference>
<sequence>MAFYPQLIPWCLLTHFYDPTSAFLHLKQSCINDDCAATRINISNPPVNLWDINVITEVGEYLTSLNGQNKTKVVVFASDTPGFFATQIDLSILSPSAGSTVNATAALDQYYANLDLLISTPVIFIGEVNGRAWGAGDEHLLRMDMRFAGPDAQLGAPEAAVGLIHVGGMQQLVRLIGPGLTAEYMLSAAQVPAIEAARIGWVNSAYDSADALRAHVDTLASRIALFNTKVIRATKASIAEQAPPKKALQDDLARFERLGGCSTVCGEECGGNFDAVE</sequence>
<dbReference type="Proteomes" id="UP001271007">
    <property type="component" value="Unassembled WGS sequence"/>
</dbReference>
<keyword evidence="1" id="KW-0843">Virulence</keyword>
<accession>A0AAJ0GJU0</accession>
<dbReference type="Pfam" id="PF00378">
    <property type="entry name" value="ECH_1"/>
    <property type="match status" value="1"/>
</dbReference>
<evidence type="ECO:0000313" key="2">
    <source>
        <dbReference type="EMBL" id="KAK3058883.1"/>
    </source>
</evidence>
<reference evidence="2" key="1">
    <citation type="submission" date="2023-04" db="EMBL/GenBank/DDBJ databases">
        <title>Black Yeasts Isolated from many extreme environments.</title>
        <authorList>
            <person name="Coleine C."/>
            <person name="Stajich J.E."/>
            <person name="Selbmann L."/>
        </authorList>
    </citation>
    <scope>NUCLEOTIDE SEQUENCE</scope>
    <source>
        <strain evidence="2">CCFEE 5312</strain>
    </source>
</reference>
<evidence type="ECO:0000256" key="1">
    <source>
        <dbReference type="ARBA" id="ARBA00023026"/>
    </source>
</evidence>
<organism evidence="2 3">
    <name type="scientific">Extremus antarcticus</name>
    <dbReference type="NCBI Taxonomy" id="702011"/>
    <lineage>
        <taxon>Eukaryota</taxon>
        <taxon>Fungi</taxon>
        <taxon>Dikarya</taxon>
        <taxon>Ascomycota</taxon>
        <taxon>Pezizomycotina</taxon>
        <taxon>Dothideomycetes</taxon>
        <taxon>Dothideomycetidae</taxon>
        <taxon>Mycosphaerellales</taxon>
        <taxon>Extremaceae</taxon>
        <taxon>Extremus</taxon>
    </lineage>
</organism>
<dbReference type="CDD" id="cd06558">
    <property type="entry name" value="crotonase-like"/>
    <property type="match status" value="1"/>
</dbReference>
<dbReference type="GO" id="GO:0006635">
    <property type="term" value="P:fatty acid beta-oxidation"/>
    <property type="evidence" value="ECO:0007669"/>
    <property type="project" value="TreeGrafter"/>
</dbReference>
<protein>
    <submittedName>
        <fullName evidence="2">Uncharacterized protein</fullName>
    </submittedName>
</protein>
<keyword evidence="3" id="KW-1185">Reference proteome</keyword>
<dbReference type="SUPFAM" id="SSF52096">
    <property type="entry name" value="ClpP/crotonase"/>
    <property type="match status" value="1"/>
</dbReference>
<dbReference type="InterPro" id="IPR001753">
    <property type="entry name" value="Enoyl-CoA_hydra/iso"/>
</dbReference>
<dbReference type="GO" id="GO:0003824">
    <property type="term" value="F:catalytic activity"/>
    <property type="evidence" value="ECO:0007669"/>
    <property type="project" value="UniProtKB-ARBA"/>
</dbReference>
<dbReference type="PANTHER" id="PTHR11941">
    <property type="entry name" value="ENOYL-COA HYDRATASE-RELATED"/>
    <property type="match status" value="1"/>
</dbReference>
<comment type="caution">
    <text evidence="2">The sequence shown here is derived from an EMBL/GenBank/DDBJ whole genome shotgun (WGS) entry which is preliminary data.</text>
</comment>
<proteinExistence type="predicted"/>
<dbReference type="Gene3D" id="3.90.226.10">
    <property type="entry name" value="2-enoyl-CoA Hydratase, Chain A, domain 1"/>
    <property type="match status" value="1"/>
</dbReference>
<dbReference type="PANTHER" id="PTHR11941:SF54">
    <property type="entry name" value="ENOYL-COA HYDRATASE, MITOCHONDRIAL"/>
    <property type="match status" value="1"/>
</dbReference>
<dbReference type="EMBL" id="JAWDJX010000001">
    <property type="protein sequence ID" value="KAK3058883.1"/>
    <property type="molecule type" value="Genomic_DNA"/>
</dbReference>
<name>A0AAJ0GJU0_9PEZI</name>
<evidence type="ECO:0000313" key="3">
    <source>
        <dbReference type="Proteomes" id="UP001271007"/>
    </source>
</evidence>